<dbReference type="GO" id="GO:0009098">
    <property type="term" value="P:L-leucine biosynthetic process"/>
    <property type="evidence" value="ECO:0007669"/>
    <property type="project" value="TreeGrafter"/>
</dbReference>
<name>A0AAV7YIA8_9EUKA</name>
<dbReference type="InterPro" id="IPR013785">
    <property type="entry name" value="Aldolase_TIM"/>
</dbReference>
<accession>A0AAV7YIA8</accession>
<dbReference type="PANTHER" id="PTHR10277:SF9">
    <property type="entry name" value="2-ISOPROPYLMALATE SYNTHASE 1, CHLOROPLASTIC-RELATED"/>
    <property type="match status" value="1"/>
</dbReference>
<dbReference type="AlphaFoldDB" id="A0AAV7YIA8"/>
<dbReference type="Pfam" id="PF00682">
    <property type="entry name" value="HMGL-like"/>
    <property type="match status" value="1"/>
</dbReference>
<dbReference type="Gene3D" id="3.20.20.70">
    <property type="entry name" value="Aldolase class I"/>
    <property type="match status" value="1"/>
</dbReference>
<reference evidence="2" key="2">
    <citation type="submission" date="2022-08" db="EMBL/GenBank/DDBJ databases">
        <title>Novel sulphate-reducing endosymbionts in the free-living metamonad Anaeramoeba.</title>
        <authorList>
            <person name="Jerlstrom-Hultqvist J."/>
            <person name="Cepicka I."/>
            <person name="Gallot-Lavallee L."/>
            <person name="Salas-Leiva D."/>
            <person name="Curtis B.A."/>
            <person name="Zahonova K."/>
            <person name="Pipaliya S."/>
            <person name="Dacks J."/>
            <person name="Roger A.J."/>
        </authorList>
    </citation>
    <scope>NUCLEOTIDE SEQUENCE</scope>
    <source>
        <strain evidence="2">Busselton2</strain>
    </source>
</reference>
<keyword evidence="5" id="KW-1185">Reference proteome</keyword>
<evidence type="ECO:0000259" key="1">
    <source>
        <dbReference type="Pfam" id="PF00682"/>
    </source>
</evidence>
<dbReference type="Proteomes" id="UP001150062">
    <property type="component" value="Unassembled WGS sequence"/>
</dbReference>
<comment type="caution">
    <text evidence="2">The sequence shown here is derived from an EMBL/GenBank/DDBJ whole genome shotgun (WGS) entry which is preliminary data.</text>
</comment>
<evidence type="ECO:0000313" key="2">
    <source>
        <dbReference type="EMBL" id="KAJ3429209.1"/>
    </source>
</evidence>
<protein>
    <submittedName>
        <fullName evidence="2">Homocitrate synthase-related</fullName>
    </submittedName>
</protein>
<sequence>MQKYLTIREDFRRDGLAAHFLVNAMMMKHVAKSIPGNILQIGYPMICEEEFLKCKQMLDEMTDLDIEPGLVGHALKRHIDICTQLIKHHPKASCSTFVPISSPMIKQVFRNDSDYDVLQRAIAMVKLFKKSCSFYNNPIDVALVDSTNHKDPNIVRKNALFTEGLLEAGARRVIICDSQGMSTPSQIEEIFSNLKPFMDHVEFHPHNDNGNGMKNLKTVIAMGCKYAGTAFFNSGERNTMLDPRELLANGIKIKFNRKEFDNFLYAYCKQLPYTPQGCTETVFGNKLIVTGTCYRLLGQNSKIPIKFGFTSDRLIVSKMLNIDHKYVPRELVQYGKKKLLEQNKLVFTKEELIKVFEDYDQNLLKPYQDWV</sequence>
<dbReference type="GO" id="GO:0003852">
    <property type="term" value="F:2-isopropylmalate synthase activity"/>
    <property type="evidence" value="ECO:0007669"/>
    <property type="project" value="TreeGrafter"/>
</dbReference>
<organism evidence="2 4">
    <name type="scientific">Anaeramoeba flamelloides</name>
    <dbReference type="NCBI Taxonomy" id="1746091"/>
    <lineage>
        <taxon>Eukaryota</taxon>
        <taxon>Metamonada</taxon>
        <taxon>Anaeramoebidae</taxon>
        <taxon>Anaeramoeba</taxon>
    </lineage>
</organism>
<dbReference type="SUPFAM" id="SSF51569">
    <property type="entry name" value="Aldolase"/>
    <property type="match status" value="1"/>
</dbReference>
<evidence type="ECO:0000313" key="4">
    <source>
        <dbReference type="Proteomes" id="UP001146793"/>
    </source>
</evidence>
<dbReference type="EMBL" id="JAOAOG010000343">
    <property type="protein sequence ID" value="KAJ6226447.1"/>
    <property type="molecule type" value="Genomic_DNA"/>
</dbReference>
<dbReference type="InterPro" id="IPR000891">
    <property type="entry name" value="PYR_CT"/>
</dbReference>
<evidence type="ECO:0000313" key="5">
    <source>
        <dbReference type="Proteomes" id="UP001150062"/>
    </source>
</evidence>
<dbReference type="InterPro" id="IPR050073">
    <property type="entry name" value="2-IPM_HCS-like"/>
</dbReference>
<reference evidence="3" key="1">
    <citation type="submission" date="2022-08" db="EMBL/GenBank/DDBJ databases">
        <title>Novel sulfate-reducing endosymbionts in the free-living metamonad Anaeramoeba.</title>
        <authorList>
            <person name="Jerlstrom-Hultqvist J."/>
            <person name="Cepicka I."/>
            <person name="Gallot-Lavallee L."/>
            <person name="Salas-Leiva D."/>
            <person name="Curtis B.A."/>
            <person name="Zahonova K."/>
            <person name="Pipaliya S."/>
            <person name="Dacks J."/>
            <person name="Roger A.J."/>
        </authorList>
    </citation>
    <scope>NUCLEOTIDE SEQUENCE</scope>
    <source>
        <strain evidence="3">Schooner1</strain>
    </source>
</reference>
<dbReference type="PANTHER" id="PTHR10277">
    <property type="entry name" value="HOMOCITRATE SYNTHASE-RELATED"/>
    <property type="match status" value="1"/>
</dbReference>
<proteinExistence type="predicted"/>
<feature type="domain" description="Pyruvate carboxyltransferase" evidence="1">
    <location>
        <begin position="41"/>
        <end position="240"/>
    </location>
</feature>
<gene>
    <name evidence="2" type="ORF">M0812_24552</name>
    <name evidence="3" type="ORF">M0813_10876</name>
</gene>
<dbReference type="EMBL" id="JANTQA010000057">
    <property type="protein sequence ID" value="KAJ3429209.1"/>
    <property type="molecule type" value="Genomic_DNA"/>
</dbReference>
<dbReference type="Proteomes" id="UP001146793">
    <property type="component" value="Unassembled WGS sequence"/>
</dbReference>
<evidence type="ECO:0000313" key="3">
    <source>
        <dbReference type="EMBL" id="KAJ6226447.1"/>
    </source>
</evidence>